<dbReference type="Pfam" id="PF12802">
    <property type="entry name" value="MarR_2"/>
    <property type="match status" value="1"/>
</dbReference>
<gene>
    <name evidence="5" type="ORF">ACFOUW_36790</name>
</gene>
<dbReference type="SUPFAM" id="SSF46785">
    <property type="entry name" value="Winged helix' DNA-binding domain"/>
    <property type="match status" value="1"/>
</dbReference>
<reference evidence="6" key="1">
    <citation type="journal article" date="2019" name="Int. J. Syst. Evol. Microbiol.">
        <title>The Global Catalogue of Microorganisms (GCM) 10K type strain sequencing project: providing services to taxonomists for standard genome sequencing and annotation.</title>
        <authorList>
            <consortium name="The Broad Institute Genomics Platform"/>
            <consortium name="The Broad Institute Genome Sequencing Center for Infectious Disease"/>
            <person name="Wu L."/>
            <person name="Ma J."/>
        </authorList>
    </citation>
    <scope>NUCLEOTIDE SEQUENCE [LARGE SCALE GENOMIC DNA]</scope>
    <source>
        <strain evidence="6">CGMCC 4.7241</strain>
    </source>
</reference>
<protein>
    <submittedName>
        <fullName evidence="5">GbsR/MarR family transcriptional regulator</fullName>
    </submittedName>
</protein>
<name>A0ABV7YQR7_9ACTN</name>
<proteinExistence type="predicted"/>
<dbReference type="PANTHER" id="PTHR38465">
    <property type="entry name" value="HTH-TYPE TRANSCRIPTIONAL REGULATOR MJ1563-RELATED"/>
    <property type="match status" value="1"/>
</dbReference>
<feature type="domain" description="HTH marR-type" evidence="4">
    <location>
        <begin position="32"/>
        <end position="92"/>
    </location>
</feature>
<dbReference type="EMBL" id="JBHRZH010000055">
    <property type="protein sequence ID" value="MFC3766433.1"/>
    <property type="molecule type" value="Genomic_DNA"/>
</dbReference>
<keyword evidence="6" id="KW-1185">Reference proteome</keyword>
<evidence type="ECO:0000256" key="1">
    <source>
        <dbReference type="ARBA" id="ARBA00023015"/>
    </source>
</evidence>
<dbReference type="InterPro" id="IPR036390">
    <property type="entry name" value="WH_DNA-bd_sf"/>
</dbReference>
<keyword evidence="1" id="KW-0805">Transcription regulation</keyword>
<keyword evidence="2" id="KW-0238">DNA-binding</keyword>
<dbReference type="Gene3D" id="1.10.10.10">
    <property type="entry name" value="Winged helix-like DNA-binding domain superfamily/Winged helix DNA-binding domain"/>
    <property type="match status" value="1"/>
</dbReference>
<evidence type="ECO:0000313" key="5">
    <source>
        <dbReference type="EMBL" id="MFC3766433.1"/>
    </source>
</evidence>
<sequence>MSATDVQNPAGHRDEEAVHAFIERIAMTLASFGFPRMAARVLMTLECAEEDGLTARDLAERLDASPAAISGAVRTLTNMGLIFRDPVRGSRRDIYRLPDDPWYEMAMAKGNIYKLFADLTVDGIDAVGGKQTRAGGRVRELHDFFTFVGSEIEDLFVKWREVKAASRAE</sequence>
<dbReference type="InterPro" id="IPR036388">
    <property type="entry name" value="WH-like_DNA-bd_sf"/>
</dbReference>
<organism evidence="5 6">
    <name type="scientific">Tenggerimyces flavus</name>
    <dbReference type="NCBI Taxonomy" id="1708749"/>
    <lineage>
        <taxon>Bacteria</taxon>
        <taxon>Bacillati</taxon>
        <taxon>Actinomycetota</taxon>
        <taxon>Actinomycetes</taxon>
        <taxon>Propionibacteriales</taxon>
        <taxon>Nocardioidaceae</taxon>
        <taxon>Tenggerimyces</taxon>
    </lineage>
</organism>
<dbReference type="CDD" id="cd00090">
    <property type="entry name" value="HTH_ARSR"/>
    <property type="match status" value="1"/>
</dbReference>
<evidence type="ECO:0000256" key="3">
    <source>
        <dbReference type="ARBA" id="ARBA00023163"/>
    </source>
</evidence>
<accession>A0ABV7YQR7</accession>
<dbReference type="InterPro" id="IPR011991">
    <property type="entry name" value="ArsR-like_HTH"/>
</dbReference>
<dbReference type="InterPro" id="IPR052362">
    <property type="entry name" value="HTH-GbsR_regulator"/>
</dbReference>
<dbReference type="RefSeq" id="WP_205121959.1">
    <property type="nucleotide sequence ID" value="NZ_JAFBCM010000001.1"/>
</dbReference>
<dbReference type="Proteomes" id="UP001595699">
    <property type="component" value="Unassembled WGS sequence"/>
</dbReference>
<keyword evidence="3" id="KW-0804">Transcription</keyword>
<dbReference type="InterPro" id="IPR000835">
    <property type="entry name" value="HTH_MarR-typ"/>
</dbReference>
<evidence type="ECO:0000313" key="6">
    <source>
        <dbReference type="Proteomes" id="UP001595699"/>
    </source>
</evidence>
<comment type="caution">
    <text evidence="5">The sequence shown here is derived from an EMBL/GenBank/DDBJ whole genome shotgun (WGS) entry which is preliminary data.</text>
</comment>
<dbReference type="PANTHER" id="PTHR38465:SF2">
    <property type="entry name" value="HTH-TYPE TRANSCRIPTIONAL REGULATOR MMPR5"/>
    <property type="match status" value="1"/>
</dbReference>
<evidence type="ECO:0000259" key="4">
    <source>
        <dbReference type="Pfam" id="PF12802"/>
    </source>
</evidence>
<evidence type="ECO:0000256" key="2">
    <source>
        <dbReference type="ARBA" id="ARBA00023125"/>
    </source>
</evidence>
<dbReference type="Gene3D" id="1.10.287.160">
    <property type="entry name" value="HR1 repeat"/>
    <property type="match status" value="1"/>
</dbReference>